<organism evidence="1 2">
    <name type="scientific">Centaurea solstitialis</name>
    <name type="common">yellow star-thistle</name>
    <dbReference type="NCBI Taxonomy" id="347529"/>
    <lineage>
        <taxon>Eukaryota</taxon>
        <taxon>Viridiplantae</taxon>
        <taxon>Streptophyta</taxon>
        <taxon>Embryophyta</taxon>
        <taxon>Tracheophyta</taxon>
        <taxon>Spermatophyta</taxon>
        <taxon>Magnoliopsida</taxon>
        <taxon>eudicotyledons</taxon>
        <taxon>Gunneridae</taxon>
        <taxon>Pentapetalae</taxon>
        <taxon>asterids</taxon>
        <taxon>campanulids</taxon>
        <taxon>Asterales</taxon>
        <taxon>Asteraceae</taxon>
        <taxon>Carduoideae</taxon>
        <taxon>Cardueae</taxon>
        <taxon>Centaureinae</taxon>
        <taxon>Centaurea</taxon>
    </lineage>
</organism>
<reference evidence="1" key="1">
    <citation type="submission" date="2023-03" db="EMBL/GenBank/DDBJ databases">
        <title>Chromosome-scale reference genome and RAD-based genetic map of yellow starthistle (Centaurea solstitialis) reveal putative structural variation and QTLs associated with invader traits.</title>
        <authorList>
            <person name="Reatini B."/>
            <person name="Cang F.A."/>
            <person name="Jiang Q."/>
            <person name="Mckibben M.T.W."/>
            <person name="Barker M.S."/>
            <person name="Rieseberg L.H."/>
            <person name="Dlugosch K.M."/>
        </authorList>
    </citation>
    <scope>NUCLEOTIDE SEQUENCE</scope>
    <source>
        <strain evidence="1">CAN-66</strain>
        <tissue evidence="1">Leaf</tissue>
    </source>
</reference>
<evidence type="ECO:0000313" key="1">
    <source>
        <dbReference type="EMBL" id="KAJ9560424.1"/>
    </source>
</evidence>
<dbReference type="AlphaFoldDB" id="A0AA38TI38"/>
<gene>
    <name evidence="1" type="ORF">OSB04_005584</name>
</gene>
<sequence>MKYREKEIKKVIEYFSRVMIIANDLRNLGEDMIKRGINDLMYHVGKIQLHMVCAIEEPKDFNTIWIDALRNSLLCHKQKMKNGSNGEKASAASGRNKF</sequence>
<comment type="caution">
    <text evidence="1">The sequence shown here is derived from an EMBL/GenBank/DDBJ whole genome shotgun (WGS) entry which is preliminary data.</text>
</comment>
<name>A0AA38TI38_9ASTR</name>
<protein>
    <submittedName>
        <fullName evidence="1">Uncharacterized protein</fullName>
    </submittedName>
</protein>
<accession>A0AA38TI38</accession>
<evidence type="ECO:0000313" key="2">
    <source>
        <dbReference type="Proteomes" id="UP001172457"/>
    </source>
</evidence>
<dbReference type="EMBL" id="JARYMX010000002">
    <property type="protein sequence ID" value="KAJ9560424.1"/>
    <property type="molecule type" value="Genomic_DNA"/>
</dbReference>
<keyword evidence="2" id="KW-1185">Reference proteome</keyword>
<proteinExistence type="predicted"/>
<dbReference type="Proteomes" id="UP001172457">
    <property type="component" value="Chromosome 2"/>
</dbReference>